<evidence type="ECO:0000313" key="3">
    <source>
        <dbReference type="Proteomes" id="UP000544134"/>
    </source>
</evidence>
<proteinExistence type="predicted"/>
<dbReference type="RefSeq" id="WP_169488348.1">
    <property type="nucleotide sequence ID" value="NZ_JABBGJ010000031.1"/>
</dbReference>
<gene>
    <name evidence="2" type="ORF">HHL24_26700</name>
</gene>
<evidence type="ECO:0000256" key="1">
    <source>
        <dbReference type="SAM" id="Phobius"/>
    </source>
</evidence>
<protein>
    <submittedName>
        <fullName evidence="2">Uncharacterized protein</fullName>
    </submittedName>
</protein>
<feature type="transmembrane region" description="Helical" evidence="1">
    <location>
        <begin position="94"/>
        <end position="118"/>
    </location>
</feature>
<name>A0A848IP10_9BURK</name>
<sequence length="130" mass="14222">MLELLMGFWIGRATKGANPFVVVASFIIALAMLALMAGSWVAIWHFSPQAVQVVQWSGIARYVPFLDLRLHEVGVQGPWAISMELPSRLALCSVAMLVIGFIFMAAVMLLNITTTVVVQAVKRLSNRAHA</sequence>
<keyword evidence="1" id="KW-0472">Membrane</keyword>
<organism evidence="2 3">
    <name type="scientific">Paraburkholderia polaris</name>
    <dbReference type="NCBI Taxonomy" id="2728848"/>
    <lineage>
        <taxon>Bacteria</taxon>
        <taxon>Pseudomonadati</taxon>
        <taxon>Pseudomonadota</taxon>
        <taxon>Betaproteobacteria</taxon>
        <taxon>Burkholderiales</taxon>
        <taxon>Burkholderiaceae</taxon>
        <taxon>Paraburkholderia</taxon>
    </lineage>
</organism>
<keyword evidence="1" id="KW-1133">Transmembrane helix</keyword>
<reference evidence="2 3" key="1">
    <citation type="submission" date="2020-04" db="EMBL/GenBank/DDBJ databases">
        <title>Paraburkholderia sp. RP-4-7 isolated from soil.</title>
        <authorList>
            <person name="Dahal R.H."/>
        </authorList>
    </citation>
    <scope>NUCLEOTIDE SEQUENCE [LARGE SCALE GENOMIC DNA]</scope>
    <source>
        <strain evidence="2 3">RP-4-7</strain>
    </source>
</reference>
<dbReference type="EMBL" id="JABBGJ010000031">
    <property type="protein sequence ID" value="NMM01514.1"/>
    <property type="molecule type" value="Genomic_DNA"/>
</dbReference>
<dbReference type="Proteomes" id="UP000544134">
    <property type="component" value="Unassembled WGS sequence"/>
</dbReference>
<keyword evidence="1" id="KW-0812">Transmembrane</keyword>
<feature type="transmembrane region" description="Helical" evidence="1">
    <location>
        <begin position="20"/>
        <end position="43"/>
    </location>
</feature>
<evidence type="ECO:0000313" key="2">
    <source>
        <dbReference type="EMBL" id="NMM01514.1"/>
    </source>
</evidence>
<dbReference type="AlphaFoldDB" id="A0A848IP10"/>
<keyword evidence="3" id="KW-1185">Reference proteome</keyword>
<comment type="caution">
    <text evidence="2">The sequence shown here is derived from an EMBL/GenBank/DDBJ whole genome shotgun (WGS) entry which is preliminary data.</text>
</comment>
<accession>A0A848IP10</accession>